<dbReference type="InterPro" id="IPR006076">
    <property type="entry name" value="FAD-dep_OxRdtase"/>
</dbReference>
<dbReference type="Pfam" id="PF01266">
    <property type="entry name" value="DAO"/>
    <property type="match status" value="1"/>
</dbReference>
<dbReference type="AlphaFoldDB" id="A0A1N7QKE6"/>
<proteinExistence type="predicted"/>
<evidence type="ECO:0000259" key="1">
    <source>
        <dbReference type="Pfam" id="PF01266"/>
    </source>
</evidence>
<dbReference type="Proteomes" id="UP000185781">
    <property type="component" value="Unassembled WGS sequence"/>
</dbReference>
<reference evidence="2 3" key="1">
    <citation type="submission" date="2017-01" db="EMBL/GenBank/DDBJ databases">
        <authorList>
            <person name="Mah S.A."/>
            <person name="Swanson W.J."/>
            <person name="Moy G.W."/>
            <person name="Vacquier V.D."/>
        </authorList>
    </citation>
    <scope>NUCLEOTIDE SEQUENCE [LARGE SCALE GENOMIC DNA]</scope>
    <source>
        <strain evidence="2 3">DSM 18014</strain>
    </source>
</reference>
<dbReference type="PANTHER" id="PTHR13847:SF201">
    <property type="entry name" value="PUTATIBE OXIDOREDUCTASE"/>
    <property type="match status" value="1"/>
</dbReference>
<dbReference type="EMBL" id="FTOV01000013">
    <property type="protein sequence ID" value="SIT23276.1"/>
    <property type="molecule type" value="Genomic_DNA"/>
</dbReference>
<organism evidence="2 3">
    <name type="scientific">Chryseobacterium gambrini</name>
    <dbReference type="NCBI Taxonomy" id="373672"/>
    <lineage>
        <taxon>Bacteria</taxon>
        <taxon>Pseudomonadati</taxon>
        <taxon>Bacteroidota</taxon>
        <taxon>Flavobacteriia</taxon>
        <taxon>Flavobacteriales</taxon>
        <taxon>Weeksellaceae</taxon>
        <taxon>Chryseobacterium group</taxon>
        <taxon>Chryseobacterium</taxon>
    </lineage>
</organism>
<dbReference type="OrthoDB" id="571248at2"/>
<dbReference type="STRING" id="373672.SAMN05421785_11320"/>
<evidence type="ECO:0000313" key="3">
    <source>
        <dbReference type="Proteomes" id="UP000185781"/>
    </source>
</evidence>
<evidence type="ECO:0000313" key="2">
    <source>
        <dbReference type="EMBL" id="SIT23276.1"/>
    </source>
</evidence>
<dbReference type="Gene3D" id="3.30.9.10">
    <property type="entry name" value="D-Amino Acid Oxidase, subunit A, domain 2"/>
    <property type="match status" value="1"/>
</dbReference>
<sequence>MDLKSNEPFWLLKNGLISSYPSLKSNEECDVLIIGGGITGSLAAHQMMAEGYKTILIDQRELCNGSTSATTSMLQYEIDVPLFELIEKIGKKGAVASYKACSDSIDKLEKLAGEIKSGSGFKRKKSLYYASKKKDVAWLKKEFNARKDAGFKVKWLESDEVSKQFGFKNTYGGILSEQGASIDAFKFAHELFKLNVKKGLQIFDKTEMTDVEYFKGYNLITVDSGFQIRAKKIIYCIGYESKNLIKEHFVSLKSTYALVSEIDKKKFKNISNTLVWNTDEPYMYMRTTDDGRMLIGGGDEDFYDAEKRDSLLDKKQKEILKTLKKIKPDYHFYTDFVWAGTFGETKDGLPYIGEHQDFKNSYFILGFGGNGITFSVTGMEMVSQFMKGKKHLLSKYFKFGR</sequence>
<name>A0A1N7QKE6_9FLAO</name>
<dbReference type="SUPFAM" id="SSF51905">
    <property type="entry name" value="FAD/NAD(P)-binding domain"/>
    <property type="match status" value="1"/>
</dbReference>
<feature type="domain" description="FAD dependent oxidoreductase" evidence="1">
    <location>
        <begin position="30"/>
        <end position="379"/>
    </location>
</feature>
<gene>
    <name evidence="2" type="ORF">SAMN05421785_11320</name>
</gene>
<dbReference type="InterPro" id="IPR036188">
    <property type="entry name" value="FAD/NAD-bd_sf"/>
</dbReference>
<protein>
    <submittedName>
        <fullName evidence="2">Glycine/D-amino acid oxidase</fullName>
    </submittedName>
</protein>
<dbReference type="RefSeq" id="WP_076395341.1">
    <property type="nucleotide sequence ID" value="NZ_FTOV01000013.1"/>
</dbReference>
<dbReference type="Gene3D" id="3.50.50.60">
    <property type="entry name" value="FAD/NAD(P)-binding domain"/>
    <property type="match status" value="1"/>
</dbReference>
<dbReference type="GO" id="GO:0005737">
    <property type="term" value="C:cytoplasm"/>
    <property type="evidence" value="ECO:0007669"/>
    <property type="project" value="TreeGrafter"/>
</dbReference>
<dbReference type="PANTHER" id="PTHR13847">
    <property type="entry name" value="SARCOSINE DEHYDROGENASE-RELATED"/>
    <property type="match status" value="1"/>
</dbReference>
<accession>A0A1N7QKE6</accession>